<accession>A0AAV7L9T2</accession>
<name>A0AAV7L9T2_PLEWA</name>
<feature type="signal peptide" evidence="2">
    <location>
        <begin position="1"/>
        <end position="32"/>
    </location>
</feature>
<feature type="chain" id="PRO_5043776059" evidence="2">
    <location>
        <begin position="33"/>
        <end position="103"/>
    </location>
</feature>
<dbReference type="EMBL" id="JANPWB010000015">
    <property type="protein sequence ID" value="KAJ1088290.1"/>
    <property type="molecule type" value="Genomic_DNA"/>
</dbReference>
<evidence type="ECO:0000313" key="4">
    <source>
        <dbReference type="Proteomes" id="UP001066276"/>
    </source>
</evidence>
<keyword evidence="2" id="KW-0732">Signal</keyword>
<dbReference type="Proteomes" id="UP001066276">
    <property type="component" value="Chromosome 11"/>
</dbReference>
<evidence type="ECO:0000256" key="2">
    <source>
        <dbReference type="SAM" id="SignalP"/>
    </source>
</evidence>
<evidence type="ECO:0000313" key="3">
    <source>
        <dbReference type="EMBL" id="KAJ1088290.1"/>
    </source>
</evidence>
<feature type="region of interest" description="Disordered" evidence="1">
    <location>
        <begin position="71"/>
        <end position="103"/>
    </location>
</feature>
<keyword evidence="4" id="KW-1185">Reference proteome</keyword>
<dbReference type="AlphaFoldDB" id="A0AAV7L9T2"/>
<reference evidence="3" key="1">
    <citation type="journal article" date="2022" name="bioRxiv">
        <title>Sequencing and chromosome-scale assembly of the giantPleurodeles waltlgenome.</title>
        <authorList>
            <person name="Brown T."/>
            <person name="Elewa A."/>
            <person name="Iarovenko S."/>
            <person name="Subramanian E."/>
            <person name="Araus A.J."/>
            <person name="Petzold A."/>
            <person name="Susuki M."/>
            <person name="Suzuki K.-i.T."/>
            <person name="Hayashi T."/>
            <person name="Toyoda A."/>
            <person name="Oliveira C."/>
            <person name="Osipova E."/>
            <person name="Leigh N.D."/>
            <person name="Simon A."/>
            <person name="Yun M.H."/>
        </authorList>
    </citation>
    <scope>NUCLEOTIDE SEQUENCE</scope>
    <source>
        <strain evidence="3">20211129_DDA</strain>
        <tissue evidence="3">Liver</tissue>
    </source>
</reference>
<evidence type="ECO:0000256" key="1">
    <source>
        <dbReference type="SAM" id="MobiDB-lite"/>
    </source>
</evidence>
<sequence length="103" mass="11467">MAPGHGEERAAVTLRLALMAACARWWPPLVCGHEGRLWTCDLRRDEEEVLKAPWMDRRARGNFVLGLRLSSSVSPNTSEKSGQRDWWATTGPCGVKNKPVSPP</sequence>
<feature type="compositionally biased region" description="Polar residues" evidence="1">
    <location>
        <begin position="71"/>
        <end position="80"/>
    </location>
</feature>
<protein>
    <submittedName>
        <fullName evidence="3">Uncharacterized protein</fullName>
    </submittedName>
</protein>
<proteinExistence type="predicted"/>
<gene>
    <name evidence="3" type="ORF">NDU88_001448</name>
</gene>
<organism evidence="3 4">
    <name type="scientific">Pleurodeles waltl</name>
    <name type="common">Iberian ribbed newt</name>
    <dbReference type="NCBI Taxonomy" id="8319"/>
    <lineage>
        <taxon>Eukaryota</taxon>
        <taxon>Metazoa</taxon>
        <taxon>Chordata</taxon>
        <taxon>Craniata</taxon>
        <taxon>Vertebrata</taxon>
        <taxon>Euteleostomi</taxon>
        <taxon>Amphibia</taxon>
        <taxon>Batrachia</taxon>
        <taxon>Caudata</taxon>
        <taxon>Salamandroidea</taxon>
        <taxon>Salamandridae</taxon>
        <taxon>Pleurodelinae</taxon>
        <taxon>Pleurodeles</taxon>
    </lineage>
</organism>
<comment type="caution">
    <text evidence="3">The sequence shown here is derived from an EMBL/GenBank/DDBJ whole genome shotgun (WGS) entry which is preliminary data.</text>
</comment>